<gene>
    <name evidence="6" type="ORF">BJ322DRAFT_103450</name>
</gene>
<dbReference type="GO" id="GO:0001228">
    <property type="term" value="F:DNA-binding transcription activator activity, RNA polymerase II-specific"/>
    <property type="evidence" value="ECO:0007669"/>
    <property type="project" value="TreeGrafter"/>
</dbReference>
<evidence type="ECO:0000256" key="2">
    <source>
        <dbReference type="ARBA" id="ARBA00023163"/>
    </source>
</evidence>
<feature type="compositionally biased region" description="Polar residues" evidence="4">
    <location>
        <begin position="166"/>
        <end position="190"/>
    </location>
</feature>
<dbReference type="SMART" id="SM00398">
    <property type="entry name" value="HMG"/>
    <property type="match status" value="1"/>
</dbReference>
<organism evidence="6 7">
    <name type="scientific">Thelephora terrestris</name>
    <dbReference type="NCBI Taxonomy" id="56493"/>
    <lineage>
        <taxon>Eukaryota</taxon>
        <taxon>Fungi</taxon>
        <taxon>Dikarya</taxon>
        <taxon>Basidiomycota</taxon>
        <taxon>Agaricomycotina</taxon>
        <taxon>Agaricomycetes</taxon>
        <taxon>Thelephorales</taxon>
        <taxon>Thelephoraceae</taxon>
        <taxon>Thelephora</taxon>
    </lineage>
</organism>
<dbReference type="Gene3D" id="1.10.30.10">
    <property type="entry name" value="High mobility group box domain"/>
    <property type="match status" value="1"/>
</dbReference>
<dbReference type="GO" id="GO:0030154">
    <property type="term" value="P:cell differentiation"/>
    <property type="evidence" value="ECO:0007669"/>
    <property type="project" value="TreeGrafter"/>
</dbReference>
<accession>A0A9P6HRE4</accession>
<dbReference type="AlphaFoldDB" id="A0A9P6HRE4"/>
<dbReference type="PROSITE" id="PS50118">
    <property type="entry name" value="HMG_BOX_2"/>
    <property type="match status" value="1"/>
</dbReference>
<reference evidence="6" key="2">
    <citation type="submission" date="2020-11" db="EMBL/GenBank/DDBJ databases">
        <authorList>
            <consortium name="DOE Joint Genome Institute"/>
            <person name="Kuo A."/>
            <person name="Miyauchi S."/>
            <person name="Kiss E."/>
            <person name="Drula E."/>
            <person name="Kohler A."/>
            <person name="Sanchez-Garcia M."/>
            <person name="Andreopoulos B."/>
            <person name="Barry K.W."/>
            <person name="Bonito G."/>
            <person name="Buee M."/>
            <person name="Carver A."/>
            <person name="Chen C."/>
            <person name="Cichocki N."/>
            <person name="Clum A."/>
            <person name="Culley D."/>
            <person name="Crous P.W."/>
            <person name="Fauchery L."/>
            <person name="Girlanda M."/>
            <person name="Hayes R."/>
            <person name="Keri Z."/>
            <person name="Labutti K."/>
            <person name="Lipzen A."/>
            <person name="Lombard V."/>
            <person name="Magnuson J."/>
            <person name="Maillard F."/>
            <person name="Morin E."/>
            <person name="Murat C."/>
            <person name="Nolan M."/>
            <person name="Ohm R."/>
            <person name="Pangilinan J."/>
            <person name="Pereira M."/>
            <person name="Perotto S."/>
            <person name="Peter M."/>
            <person name="Riley R."/>
            <person name="Sitrit Y."/>
            <person name="Stielow B."/>
            <person name="Szollosi G."/>
            <person name="Zifcakova L."/>
            <person name="Stursova M."/>
            <person name="Spatafora J.W."/>
            <person name="Tedersoo L."/>
            <person name="Vaario L.-M."/>
            <person name="Yamada A."/>
            <person name="Yan M."/>
            <person name="Wang P."/>
            <person name="Xu J."/>
            <person name="Bruns T."/>
            <person name="Baldrian P."/>
            <person name="Vilgalys R."/>
            <person name="Henrissat B."/>
            <person name="Grigoriev I.V."/>
            <person name="Hibbett D."/>
            <person name="Nagy L.G."/>
            <person name="Martin F.M."/>
        </authorList>
    </citation>
    <scope>NUCLEOTIDE SEQUENCE</scope>
    <source>
        <strain evidence="6">UH-Tt-Lm1</strain>
    </source>
</reference>
<dbReference type="PANTHER" id="PTHR10270:SF161">
    <property type="entry name" value="SEX-DETERMINING REGION Y PROTEIN"/>
    <property type="match status" value="1"/>
</dbReference>
<dbReference type="CDD" id="cd01389">
    <property type="entry name" value="HMG-box_ROX1-like"/>
    <property type="match status" value="1"/>
</dbReference>
<dbReference type="Proteomes" id="UP000736335">
    <property type="component" value="Unassembled WGS sequence"/>
</dbReference>
<feature type="domain" description="HMG box" evidence="5">
    <location>
        <begin position="70"/>
        <end position="143"/>
    </location>
</feature>
<name>A0A9P6HRE4_9AGAM</name>
<dbReference type="EMBL" id="WIUZ02000001">
    <property type="protein sequence ID" value="KAF9793150.1"/>
    <property type="molecule type" value="Genomic_DNA"/>
</dbReference>
<evidence type="ECO:0000256" key="3">
    <source>
        <dbReference type="PROSITE-ProRule" id="PRU00267"/>
    </source>
</evidence>
<evidence type="ECO:0000313" key="7">
    <source>
        <dbReference type="Proteomes" id="UP000736335"/>
    </source>
</evidence>
<keyword evidence="1 3" id="KW-0238">DNA-binding</keyword>
<reference evidence="6" key="1">
    <citation type="journal article" date="2020" name="Nat. Commun.">
        <title>Large-scale genome sequencing of mycorrhizal fungi provides insights into the early evolution of symbiotic traits.</title>
        <authorList>
            <person name="Miyauchi S."/>
            <person name="Kiss E."/>
            <person name="Kuo A."/>
            <person name="Drula E."/>
            <person name="Kohler A."/>
            <person name="Sanchez-Garcia M."/>
            <person name="Morin E."/>
            <person name="Andreopoulos B."/>
            <person name="Barry K.W."/>
            <person name="Bonito G."/>
            <person name="Buee M."/>
            <person name="Carver A."/>
            <person name="Chen C."/>
            <person name="Cichocki N."/>
            <person name="Clum A."/>
            <person name="Culley D."/>
            <person name="Crous P.W."/>
            <person name="Fauchery L."/>
            <person name="Girlanda M."/>
            <person name="Hayes R.D."/>
            <person name="Keri Z."/>
            <person name="LaButti K."/>
            <person name="Lipzen A."/>
            <person name="Lombard V."/>
            <person name="Magnuson J."/>
            <person name="Maillard F."/>
            <person name="Murat C."/>
            <person name="Nolan M."/>
            <person name="Ohm R.A."/>
            <person name="Pangilinan J."/>
            <person name="Pereira M.F."/>
            <person name="Perotto S."/>
            <person name="Peter M."/>
            <person name="Pfister S."/>
            <person name="Riley R."/>
            <person name="Sitrit Y."/>
            <person name="Stielow J.B."/>
            <person name="Szollosi G."/>
            <person name="Zifcakova L."/>
            <person name="Stursova M."/>
            <person name="Spatafora J.W."/>
            <person name="Tedersoo L."/>
            <person name="Vaario L.M."/>
            <person name="Yamada A."/>
            <person name="Yan M."/>
            <person name="Wang P."/>
            <person name="Xu J."/>
            <person name="Bruns T."/>
            <person name="Baldrian P."/>
            <person name="Vilgalys R."/>
            <person name="Dunand C."/>
            <person name="Henrissat B."/>
            <person name="Grigoriev I.V."/>
            <person name="Hibbett D."/>
            <person name="Nagy L.G."/>
            <person name="Martin F.M."/>
        </authorList>
    </citation>
    <scope>NUCLEOTIDE SEQUENCE</scope>
    <source>
        <strain evidence="6">UH-Tt-Lm1</strain>
    </source>
</reference>
<comment type="caution">
    <text evidence="6">The sequence shown here is derived from an EMBL/GenBank/DDBJ whole genome shotgun (WGS) entry which is preliminary data.</text>
</comment>
<feature type="compositionally biased region" description="Basic and acidic residues" evidence="4">
    <location>
        <begin position="96"/>
        <end position="134"/>
    </location>
</feature>
<dbReference type="Pfam" id="PF00505">
    <property type="entry name" value="HMG_box"/>
    <property type="match status" value="1"/>
</dbReference>
<protein>
    <recommendedName>
        <fullName evidence="5">HMG box domain-containing protein</fullName>
    </recommendedName>
</protein>
<sequence>MEVVGWSPSEQLSESDMFKLPPQVEGWSCAEDGDPSLYAGPSSLQFPRPPTPHFESSTAHQRRQKDPEHVPRPRNAFIIYRCDFTQKYLESGGSERACETEKRSLSKRAGEAWKNEKPETKRYYKKLADDEGALHRANHPGYRFRPKRQKIASKTGGRRSPKSKGRSPNSKRSAGRSSSVLPVERSQVSRNDPLLIQTITVPTSSSTLSQPLPSRQPTPEFFHGYGSTTPTSPCSPLSPVDDILYMPRPTIAASRSDSLLSYTTDDSQLYGCPKDLLAPFPDDFSLFGSTYSAPDPTSSFNYPPLAAIASSLAGWDGNDQGQKEFLDSLTPKPTLNYESNFVNNPFAPLTLCDGGMGYISMPFGSDPLSVQSDLDAYRMGLKEYGITPASDQ</sequence>
<dbReference type="InterPro" id="IPR009071">
    <property type="entry name" value="HMG_box_dom"/>
</dbReference>
<keyword evidence="2" id="KW-0804">Transcription</keyword>
<dbReference type="InterPro" id="IPR036910">
    <property type="entry name" value="HMG_box_dom_sf"/>
</dbReference>
<feature type="DNA-binding region" description="HMG box" evidence="3">
    <location>
        <begin position="70"/>
        <end position="143"/>
    </location>
</feature>
<feature type="region of interest" description="Disordered" evidence="4">
    <location>
        <begin position="91"/>
        <end position="236"/>
    </location>
</feature>
<feature type="compositionally biased region" description="Low complexity" evidence="4">
    <location>
        <begin position="202"/>
        <end position="217"/>
    </location>
</feature>
<dbReference type="OrthoDB" id="6247875at2759"/>
<evidence type="ECO:0000256" key="1">
    <source>
        <dbReference type="ARBA" id="ARBA00023125"/>
    </source>
</evidence>
<evidence type="ECO:0000313" key="6">
    <source>
        <dbReference type="EMBL" id="KAF9793150.1"/>
    </source>
</evidence>
<feature type="compositionally biased region" description="Low complexity" evidence="4">
    <location>
        <begin position="227"/>
        <end position="236"/>
    </location>
</feature>
<proteinExistence type="predicted"/>
<dbReference type="InterPro" id="IPR050140">
    <property type="entry name" value="SRY-related_HMG-box_TF-like"/>
</dbReference>
<evidence type="ECO:0000256" key="4">
    <source>
        <dbReference type="SAM" id="MobiDB-lite"/>
    </source>
</evidence>
<feature type="compositionally biased region" description="Basic residues" evidence="4">
    <location>
        <begin position="136"/>
        <end position="165"/>
    </location>
</feature>
<feature type="region of interest" description="Disordered" evidence="4">
    <location>
        <begin position="23"/>
        <end position="74"/>
    </location>
</feature>
<dbReference type="PANTHER" id="PTHR10270">
    <property type="entry name" value="SOX TRANSCRIPTION FACTOR"/>
    <property type="match status" value="1"/>
</dbReference>
<keyword evidence="7" id="KW-1185">Reference proteome</keyword>
<dbReference type="SUPFAM" id="SSF47095">
    <property type="entry name" value="HMG-box"/>
    <property type="match status" value="1"/>
</dbReference>
<dbReference type="GO" id="GO:0000978">
    <property type="term" value="F:RNA polymerase II cis-regulatory region sequence-specific DNA binding"/>
    <property type="evidence" value="ECO:0007669"/>
    <property type="project" value="TreeGrafter"/>
</dbReference>
<evidence type="ECO:0000259" key="5">
    <source>
        <dbReference type="PROSITE" id="PS50118"/>
    </source>
</evidence>
<keyword evidence="3" id="KW-0539">Nucleus</keyword>
<dbReference type="GO" id="GO:0005634">
    <property type="term" value="C:nucleus"/>
    <property type="evidence" value="ECO:0007669"/>
    <property type="project" value="UniProtKB-UniRule"/>
</dbReference>